<evidence type="ECO:0000259" key="4">
    <source>
        <dbReference type="Pfam" id="PF17853"/>
    </source>
</evidence>
<organism evidence="5 6">
    <name type="scientific">Actinobacillus porcitonsillarum</name>
    <dbReference type="NCBI Taxonomy" id="189834"/>
    <lineage>
        <taxon>Bacteria</taxon>
        <taxon>Pseudomonadati</taxon>
        <taxon>Pseudomonadota</taxon>
        <taxon>Gammaproteobacteria</taxon>
        <taxon>Pasteurellales</taxon>
        <taxon>Pasteurellaceae</taxon>
        <taxon>Actinobacillus</taxon>
    </lineage>
</organism>
<dbReference type="InterPro" id="IPR008599">
    <property type="entry name" value="Diacid_rec"/>
</dbReference>
<dbReference type="RefSeq" id="WP_108922856.1">
    <property type="nucleotide sequence ID" value="NZ_CP029206.1"/>
</dbReference>
<dbReference type="Proteomes" id="UP000244920">
    <property type="component" value="Chromosome"/>
</dbReference>
<keyword evidence="6" id="KW-1185">Reference proteome</keyword>
<dbReference type="PANTHER" id="PTHR33744:SF15">
    <property type="entry name" value="CARBOHYDRATE DIACID REGULATOR"/>
    <property type="match status" value="1"/>
</dbReference>
<dbReference type="EMBL" id="CP029206">
    <property type="protein sequence ID" value="AWI50379.1"/>
    <property type="molecule type" value="Genomic_DNA"/>
</dbReference>
<dbReference type="PANTHER" id="PTHR33744">
    <property type="entry name" value="CARBOHYDRATE DIACID REGULATOR"/>
    <property type="match status" value="1"/>
</dbReference>
<dbReference type="Pfam" id="PF17853">
    <property type="entry name" value="GGDEF_2"/>
    <property type="match status" value="1"/>
</dbReference>
<dbReference type="Gene3D" id="1.10.10.2840">
    <property type="entry name" value="PucR C-terminal helix-turn-helix domain"/>
    <property type="match status" value="1"/>
</dbReference>
<name>A0A2U8FHC8_9PAST</name>
<dbReference type="InterPro" id="IPR042070">
    <property type="entry name" value="PucR_C-HTH_sf"/>
</dbReference>
<reference evidence="6" key="1">
    <citation type="submission" date="2018-05" db="EMBL/GenBank/DDBJ databases">
        <title>Complete genome sequence of Actinobacillus porcitonsillarum reference strain 9953L55 (CCUG 46996).</title>
        <authorList>
            <person name="Dona V."/>
            <person name="Perreten V."/>
        </authorList>
    </citation>
    <scope>NUCLEOTIDE SEQUENCE [LARGE SCALE GENOMIC DNA]</scope>
    <source>
        <strain evidence="6">9953L55</strain>
    </source>
</reference>
<gene>
    <name evidence="5" type="ORF">DDU33_02205</name>
</gene>
<feature type="domain" description="PucR C-terminal helix-turn-helix" evidence="3">
    <location>
        <begin position="309"/>
        <end position="366"/>
    </location>
</feature>
<dbReference type="KEGG" id="apor:DDU33_02205"/>
<evidence type="ECO:0000313" key="5">
    <source>
        <dbReference type="EMBL" id="AWI50379.1"/>
    </source>
</evidence>
<evidence type="ECO:0000259" key="2">
    <source>
        <dbReference type="Pfam" id="PF05651"/>
    </source>
</evidence>
<evidence type="ECO:0008006" key="7">
    <source>
        <dbReference type="Google" id="ProtNLM"/>
    </source>
</evidence>
<dbReference type="AlphaFoldDB" id="A0A2U8FHC8"/>
<dbReference type="Pfam" id="PF13556">
    <property type="entry name" value="HTH_30"/>
    <property type="match status" value="1"/>
</dbReference>
<proteinExistence type="inferred from homology"/>
<dbReference type="InterPro" id="IPR025736">
    <property type="entry name" value="PucR_C-HTH_dom"/>
</dbReference>
<protein>
    <recommendedName>
        <fullName evidence="7">Carbohydrate diacid regulator</fullName>
    </recommendedName>
</protein>
<feature type="domain" description="Putative sugar diacid recognition" evidence="2">
    <location>
        <begin position="3"/>
        <end position="135"/>
    </location>
</feature>
<accession>A0A2U8FHC8</accession>
<evidence type="ECO:0000256" key="1">
    <source>
        <dbReference type="ARBA" id="ARBA00006754"/>
    </source>
</evidence>
<evidence type="ECO:0000313" key="6">
    <source>
        <dbReference type="Proteomes" id="UP000244920"/>
    </source>
</evidence>
<dbReference type="Pfam" id="PF05651">
    <property type="entry name" value="Diacid_rec"/>
    <property type="match status" value="1"/>
</dbReference>
<evidence type="ECO:0000259" key="3">
    <source>
        <dbReference type="Pfam" id="PF13556"/>
    </source>
</evidence>
<comment type="similarity">
    <text evidence="1">Belongs to the CdaR family.</text>
</comment>
<sequence>MKLDNILAQSIVKRAMQIIPYSVNVMDENGVIIASGDICRLGQRHLGAVQVLRKNQIIEIDEQLEKQWHFEVKQGINVPITYLNNNIGVIGISGKPELVREYAKLVKMAAELIVEQAAQLEKERWQSRYKEEFVLGVAKATLTAEQIAQQSTFFGLRYDVPYIAVLIKLAESTAEKLQLLLTYLSHYHPKVATAIVDLQKIVIFQPLDQHEILKKTKFWKSYLPPEFAEESCQIIVGNEVSSLIDMQYSYQNAWQTLLYAEKMHLRKQLLFFEEYRMPALLADFAQSWQAKILFKPIYQLIEQDKKWVLMKSLQQYFFSNCDLDHAAKKLFIHPNTLRYRLERITQITSLSFNKIEDKSILYLATLLIR</sequence>
<feature type="domain" description="CdaR GGDEF-like" evidence="4">
    <location>
        <begin position="145"/>
        <end position="257"/>
    </location>
</feature>
<dbReference type="InterPro" id="IPR051448">
    <property type="entry name" value="CdaR-like_regulators"/>
</dbReference>
<dbReference type="InterPro" id="IPR041522">
    <property type="entry name" value="CdaR_GGDEF"/>
</dbReference>